<dbReference type="PANTHER" id="PTHR35372">
    <property type="entry name" value="ATP BINDING PROTEIN-RELATED"/>
    <property type="match status" value="1"/>
</dbReference>
<dbReference type="Pfam" id="PF08706">
    <property type="entry name" value="D5_N"/>
    <property type="match status" value="1"/>
</dbReference>
<dbReference type="EMBL" id="CP104064">
    <property type="protein sequence ID" value="WAH39085.1"/>
    <property type="molecule type" value="Genomic_DNA"/>
</dbReference>
<name>A0ABY6Z8N0_9BACL</name>
<dbReference type="InterPro" id="IPR051620">
    <property type="entry name" value="ORF904-like_C"/>
</dbReference>
<dbReference type="SMART" id="SM00885">
    <property type="entry name" value="D5_N"/>
    <property type="match status" value="1"/>
</dbReference>
<feature type="domain" description="Bacteriophage/plasmid primase P4 C-terminal" evidence="2">
    <location>
        <begin position="109"/>
        <end position="234"/>
    </location>
</feature>
<reference evidence="3" key="1">
    <citation type="submission" date="2022-08" db="EMBL/GenBank/DDBJ databases">
        <title>Alicyclobacillus dauci DSM2870, complete genome.</title>
        <authorList>
            <person name="Wang Q."/>
            <person name="Cai R."/>
            <person name="Wang Z."/>
        </authorList>
    </citation>
    <scope>NUCLEOTIDE SEQUENCE</scope>
    <source>
        <strain evidence="3">DSM 28700</strain>
    </source>
</reference>
<organism evidence="3 4">
    <name type="scientific">Alicyclobacillus dauci</name>
    <dbReference type="NCBI Taxonomy" id="1475485"/>
    <lineage>
        <taxon>Bacteria</taxon>
        <taxon>Bacillati</taxon>
        <taxon>Bacillota</taxon>
        <taxon>Bacilli</taxon>
        <taxon>Bacillales</taxon>
        <taxon>Alicyclobacillaceae</taxon>
        <taxon>Alicyclobacillus</taxon>
    </lineage>
</organism>
<dbReference type="RefSeq" id="WP_268046740.1">
    <property type="nucleotide sequence ID" value="NZ_CP104064.1"/>
</dbReference>
<proteinExistence type="predicted"/>
<gene>
    <name evidence="3" type="ORF">NZD86_00125</name>
</gene>
<keyword evidence="1" id="KW-0378">Hydrolase</keyword>
<dbReference type="InterPro" id="IPR014818">
    <property type="entry name" value="Phage/plasmid_primase_P4_C"/>
</dbReference>
<protein>
    <recommendedName>
        <fullName evidence="2">Bacteriophage/plasmid primase P4 C-terminal domain-containing protein</fullName>
    </recommendedName>
</protein>
<evidence type="ECO:0000313" key="3">
    <source>
        <dbReference type="EMBL" id="WAH39085.1"/>
    </source>
</evidence>
<keyword evidence="4" id="KW-1185">Reference proteome</keyword>
<evidence type="ECO:0000256" key="1">
    <source>
        <dbReference type="ARBA" id="ARBA00022801"/>
    </source>
</evidence>
<dbReference type="PANTHER" id="PTHR35372:SF2">
    <property type="entry name" value="SF3 HELICASE DOMAIN-CONTAINING PROTEIN"/>
    <property type="match status" value="1"/>
</dbReference>
<sequence>MTTLEIWEEEMTEDMYEQWLEQAIESAERNQQAQDEFWELIDVRNMGYQVDKDRLGSLARHVFCGDEKLVDEHINGTYFGSGSSSDKSEIQADPQKYFLNKSFSPVLLGRDIIDNYLQVFSDGNVLYRYDKGVYKQDGDREFENLTVKLLGTWWKGKYLTESLTWTKKATVPSQSEYVNPNDGLINVANGLLNWNTGELLPHTPERLGTIQLPVMYDPTANDPVVKEFLCSVMPEDAVDTLLEMIGYCLVTHTKYEKAIMLIGSGANGKSTVINLLTALIGQVNSTNISLQDLETHRFKIASSLF</sequence>
<dbReference type="InterPro" id="IPR027417">
    <property type="entry name" value="P-loop_NTPase"/>
</dbReference>
<evidence type="ECO:0000313" key="4">
    <source>
        <dbReference type="Proteomes" id="UP001164803"/>
    </source>
</evidence>
<dbReference type="Gene3D" id="3.40.50.300">
    <property type="entry name" value="P-loop containing nucleotide triphosphate hydrolases"/>
    <property type="match status" value="1"/>
</dbReference>
<accession>A0ABY6Z8N0</accession>
<evidence type="ECO:0000259" key="2">
    <source>
        <dbReference type="SMART" id="SM00885"/>
    </source>
</evidence>
<dbReference type="Proteomes" id="UP001164803">
    <property type="component" value="Chromosome"/>
</dbReference>